<accession>A0ABX4XJU5</accession>
<name>A0ABX4XJU5_9LIST</name>
<dbReference type="RefSeq" id="WP_036090180.1">
    <property type="nucleotide sequence ID" value="NZ_BJEY01000016.1"/>
</dbReference>
<keyword evidence="1" id="KW-0732">Signal</keyword>
<evidence type="ECO:0008006" key="4">
    <source>
        <dbReference type="Google" id="ProtNLM"/>
    </source>
</evidence>
<feature type="chain" id="PRO_5047073206" description="Lipoprotein" evidence="1">
    <location>
        <begin position="23"/>
        <end position="222"/>
    </location>
</feature>
<dbReference type="EMBL" id="MPDH01000017">
    <property type="protein sequence ID" value="PNP89388.1"/>
    <property type="molecule type" value="Genomic_DNA"/>
</dbReference>
<sequence length="222" mass="24876">MSVLKYPIFVLLLGSLIFNVSCSNDDSAPSKAPAVEKAVTIDNMQRKIDVNDMTLAKFTKKMTGNIGHLTLILGIKSTTYDTLETVTDPYYYTFLLPENMAARVKPVPAARVMVLDDVAIKKNGINVNSFSFAGERYTFLEIEQSIVWDANSDIPHNLDGLYHFAIQNKNYENAFYFHDVQTFVTAFEQEDSYQNNERSAKPSGVGASFSLFISLTRLLDIS</sequence>
<comment type="caution">
    <text evidence="2">The sequence shown here is derived from an EMBL/GenBank/DDBJ whole genome shotgun (WGS) entry which is preliminary data.</text>
</comment>
<reference evidence="2 3" key="1">
    <citation type="submission" date="2016-11" db="EMBL/GenBank/DDBJ databases">
        <title>Whole Genome Sequence of Listeria newyorkensis.</title>
        <authorList>
            <person name="Frink S."/>
            <person name="Morales C."/>
            <person name="Kiang D."/>
        </authorList>
    </citation>
    <scope>NUCLEOTIDE SEQUENCE [LARGE SCALE GENOMIC DNA]</scope>
    <source>
        <strain evidence="2 3">F1604011-044</strain>
    </source>
</reference>
<evidence type="ECO:0000313" key="3">
    <source>
        <dbReference type="Proteomes" id="UP000236500"/>
    </source>
</evidence>
<evidence type="ECO:0000256" key="1">
    <source>
        <dbReference type="SAM" id="SignalP"/>
    </source>
</evidence>
<protein>
    <recommendedName>
        <fullName evidence="4">Lipoprotein</fullName>
    </recommendedName>
</protein>
<keyword evidence="3" id="KW-1185">Reference proteome</keyword>
<evidence type="ECO:0000313" key="2">
    <source>
        <dbReference type="EMBL" id="PNP89388.1"/>
    </source>
</evidence>
<feature type="signal peptide" evidence="1">
    <location>
        <begin position="1"/>
        <end position="22"/>
    </location>
</feature>
<gene>
    <name evidence="2" type="ORF">BMT55_12895</name>
</gene>
<dbReference type="Proteomes" id="UP000236500">
    <property type="component" value="Unassembled WGS sequence"/>
</dbReference>
<organism evidence="2 3">
    <name type="scientific">Listeria newyorkensis</name>
    <dbReference type="NCBI Taxonomy" id="1497681"/>
    <lineage>
        <taxon>Bacteria</taxon>
        <taxon>Bacillati</taxon>
        <taxon>Bacillota</taxon>
        <taxon>Bacilli</taxon>
        <taxon>Bacillales</taxon>
        <taxon>Listeriaceae</taxon>
        <taxon>Listeria</taxon>
    </lineage>
</organism>
<proteinExistence type="predicted"/>